<proteinExistence type="predicted"/>
<protein>
    <submittedName>
        <fullName evidence="2">SecA translation cis-regulator SecM</fullName>
    </submittedName>
</protein>
<gene>
    <name evidence="2" type="primary">secM</name>
    <name evidence="2" type="ORF">QJT92_03930</name>
    <name evidence="3" type="ORF">SAMN05444853_10727</name>
</gene>
<dbReference type="Proteomes" id="UP001224812">
    <property type="component" value="Unassembled WGS sequence"/>
</dbReference>
<accession>A0A1H7W7D8</accession>
<dbReference type="EMBL" id="FOBN01000007">
    <property type="protein sequence ID" value="SEM16877.1"/>
    <property type="molecule type" value="Genomic_DNA"/>
</dbReference>
<dbReference type="InterPro" id="IPR020508">
    <property type="entry name" value="SecM_small"/>
</dbReference>
<dbReference type="RefSeq" id="WP_090921220.1">
    <property type="nucleotide sequence ID" value="NZ_CP016180.1"/>
</dbReference>
<organism evidence="3 4">
    <name type="scientific">Phocoenobacter skyensis</name>
    <dbReference type="NCBI Taxonomy" id="97481"/>
    <lineage>
        <taxon>Bacteria</taxon>
        <taxon>Pseudomonadati</taxon>
        <taxon>Pseudomonadota</taxon>
        <taxon>Gammaproteobacteria</taxon>
        <taxon>Pasteurellales</taxon>
        <taxon>Pasteurellaceae</taxon>
        <taxon>Phocoenobacter</taxon>
    </lineage>
</organism>
<dbReference type="AlphaFoldDB" id="A0A1H7W7D8"/>
<reference evidence="4" key="2">
    <citation type="submission" date="2016-10" db="EMBL/GenBank/DDBJ databases">
        <authorList>
            <person name="Varghese N."/>
            <person name="Submissions S."/>
        </authorList>
    </citation>
    <scope>NUCLEOTIDE SEQUENCE [LARGE SCALE GENOMIC DNA]</scope>
    <source>
        <strain evidence="4">DSM 24204</strain>
    </source>
</reference>
<evidence type="ECO:0000313" key="5">
    <source>
        <dbReference type="Proteomes" id="UP001224812"/>
    </source>
</evidence>
<dbReference type="NCBIfam" id="NF038363">
    <property type="entry name" value="SecM_small"/>
    <property type="match status" value="1"/>
</dbReference>
<evidence type="ECO:0000256" key="1">
    <source>
        <dbReference type="SAM" id="SignalP"/>
    </source>
</evidence>
<evidence type="ECO:0000313" key="2">
    <source>
        <dbReference type="EMBL" id="MDP8085075.1"/>
    </source>
</evidence>
<feature type="signal peptide" evidence="1">
    <location>
        <begin position="1"/>
        <end position="33"/>
    </location>
</feature>
<evidence type="ECO:0000313" key="4">
    <source>
        <dbReference type="Proteomes" id="UP000198883"/>
    </source>
</evidence>
<feature type="chain" id="PRO_5011651457" evidence="1">
    <location>
        <begin position="34"/>
        <end position="107"/>
    </location>
</feature>
<dbReference type="Pfam" id="PF10818">
    <property type="entry name" value="SecM_small"/>
    <property type="match status" value="1"/>
</dbReference>
<dbReference type="OrthoDB" id="5687794at2"/>
<dbReference type="STRING" id="97481.SAMN05444853_10727"/>
<keyword evidence="5" id="KW-1185">Reference proteome</keyword>
<dbReference type="EMBL" id="JASAVS010000006">
    <property type="protein sequence ID" value="MDP8085075.1"/>
    <property type="molecule type" value="Genomic_DNA"/>
</dbReference>
<dbReference type="Proteomes" id="UP000198883">
    <property type="component" value="Unassembled WGS sequence"/>
</dbReference>
<dbReference type="GeneID" id="83545040"/>
<keyword evidence="1" id="KW-0732">Signal</keyword>
<evidence type="ECO:0000313" key="3">
    <source>
        <dbReference type="EMBL" id="SEM16877.1"/>
    </source>
</evidence>
<sequence length="107" mass="11992">MGLFRQIYKSTRLSHLLLGIVAICALPSIDANASESGSRPISVQQVIPFYQLANKRLVVTKNLQYFCQSQEQSTVRLQAVTSIEFFAKNYQLNEVTANPIRAGPYNL</sequence>
<name>A0A1H7W7D8_9PAST</name>
<reference evidence="3" key="1">
    <citation type="submission" date="2016-10" db="EMBL/GenBank/DDBJ databases">
        <authorList>
            <person name="de Groot N.N."/>
        </authorList>
    </citation>
    <scope>NUCLEOTIDE SEQUENCE [LARGE SCALE GENOMIC DNA]</scope>
    <source>
        <strain evidence="3">DSM 24204</strain>
    </source>
</reference>
<reference evidence="2 5" key="3">
    <citation type="journal article" date="2023" name="Front. Microbiol.">
        <title>Phylogeography and host specificity of Pasteurellaceae pathogenic to sea-farmed fish in the north-east Atlantic.</title>
        <authorList>
            <person name="Gulla S."/>
            <person name="Colquhoun D.J."/>
            <person name="Olsen A.B."/>
            <person name="Spilsberg B."/>
            <person name="Lagesen K."/>
            <person name="Aakesson C.P."/>
            <person name="Strom S."/>
            <person name="Manji F."/>
            <person name="Birkbeck T.H."/>
            <person name="Nilsen H.K."/>
        </authorList>
    </citation>
    <scope>NUCLEOTIDE SEQUENCE [LARGE SCALE GENOMIC DNA]</scope>
    <source>
        <strain evidence="2 5">VIO11850</strain>
    </source>
</reference>